<sequence>MLILFILFFLVVFVIIPIGLGISIYKLLRRNNKQKSANYFAIIYTSVLILVAINLIFEDELFTKSDAENLVTEQHIFLKDDFKLTENKSMSAVGDYYHTFTLEISTGDKERAINKIKTSSGFKIQGEKITDYLYENVNRYKGPTKIQNYETKDSFVREYFKPNGKGYAPTFRRISIDKLKNQLVFEDMDE</sequence>
<organism evidence="2 3">
    <name type="scientific">Flavobacterium magnum</name>
    <dbReference type="NCBI Taxonomy" id="2162713"/>
    <lineage>
        <taxon>Bacteria</taxon>
        <taxon>Pseudomonadati</taxon>
        <taxon>Bacteroidota</taxon>
        <taxon>Flavobacteriia</taxon>
        <taxon>Flavobacteriales</taxon>
        <taxon>Flavobacteriaceae</taxon>
        <taxon>Flavobacterium</taxon>
    </lineage>
</organism>
<evidence type="ECO:0000313" key="2">
    <source>
        <dbReference type="EMBL" id="AWA31153.1"/>
    </source>
</evidence>
<keyword evidence="1" id="KW-1133">Transmembrane helix</keyword>
<name>A0A2S0RHD1_9FLAO</name>
<dbReference type="RefSeq" id="WP_108372864.1">
    <property type="nucleotide sequence ID" value="NZ_CP028811.1"/>
</dbReference>
<keyword evidence="1" id="KW-0812">Transmembrane</keyword>
<evidence type="ECO:0000313" key="3">
    <source>
        <dbReference type="Proteomes" id="UP000244193"/>
    </source>
</evidence>
<keyword evidence="3" id="KW-1185">Reference proteome</keyword>
<feature type="transmembrane region" description="Helical" evidence="1">
    <location>
        <begin position="6"/>
        <end position="25"/>
    </location>
</feature>
<gene>
    <name evidence="2" type="ORF">HYN48_14210</name>
</gene>
<proteinExistence type="predicted"/>
<dbReference type="KEGG" id="fmg:HYN48_14210"/>
<feature type="transmembrane region" description="Helical" evidence="1">
    <location>
        <begin position="37"/>
        <end position="57"/>
    </location>
</feature>
<keyword evidence="1" id="KW-0472">Membrane</keyword>
<dbReference type="OrthoDB" id="709544at2"/>
<reference evidence="2 3" key="1">
    <citation type="submission" date="2018-04" db="EMBL/GenBank/DDBJ databases">
        <title>Genome sequencing of Flavobacterium sp. HYN0048.</title>
        <authorList>
            <person name="Yi H."/>
            <person name="Baek C."/>
        </authorList>
    </citation>
    <scope>NUCLEOTIDE SEQUENCE [LARGE SCALE GENOMIC DNA]</scope>
    <source>
        <strain evidence="2 3">HYN0048</strain>
    </source>
</reference>
<dbReference type="AlphaFoldDB" id="A0A2S0RHD1"/>
<accession>A0A2S0RHD1</accession>
<dbReference type="EMBL" id="CP028811">
    <property type="protein sequence ID" value="AWA31153.1"/>
    <property type="molecule type" value="Genomic_DNA"/>
</dbReference>
<dbReference type="Proteomes" id="UP000244193">
    <property type="component" value="Chromosome"/>
</dbReference>
<evidence type="ECO:0000256" key="1">
    <source>
        <dbReference type="SAM" id="Phobius"/>
    </source>
</evidence>
<protein>
    <submittedName>
        <fullName evidence="2">Uncharacterized protein</fullName>
    </submittedName>
</protein>